<accession>A0A0F3H239</accession>
<dbReference type="InterPro" id="IPR002716">
    <property type="entry name" value="PIN_dom"/>
</dbReference>
<reference evidence="2 3" key="1">
    <citation type="submission" date="2015-02" db="EMBL/GenBank/DDBJ databases">
        <title>Single-cell genomics of uncultivated deep-branching MTB reveals a conserved set of magnetosome genes.</title>
        <authorList>
            <person name="Kolinko S."/>
            <person name="Richter M."/>
            <person name="Glockner F.O."/>
            <person name="Brachmann A."/>
            <person name="Schuler D."/>
        </authorList>
    </citation>
    <scope>NUCLEOTIDE SEQUENCE [LARGE SCALE GENOMIC DNA]</scope>
    <source>
        <strain evidence="2">TM-1</strain>
    </source>
</reference>
<dbReference type="EMBL" id="LACI01000371">
    <property type="protein sequence ID" value="KJU86993.1"/>
    <property type="molecule type" value="Genomic_DNA"/>
</dbReference>
<comment type="caution">
    <text evidence="2">The sequence shown here is derived from an EMBL/GenBank/DDBJ whole genome shotgun (WGS) entry which is preliminary data.</text>
</comment>
<name>A0A0F3H239_9BACT</name>
<dbReference type="PANTHER" id="PTHR34610">
    <property type="entry name" value="SSL7007 PROTEIN"/>
    <property type="match status" value="1"/>
</dbReference>
<feature type="domain" description="PIN" evidence="1">
    <location>
        <begin position="2"/>
        <end position="116"/>
    </location>
</feature>
<organism evidence="2 3">
    <name type="scientific">Candidatus Magnetobacterium bavaricum</name>
    <dbReference type="NCBI Taxonomy" id="29290"/>
    <lineage>
        <taxon>Bacteria</taxon>
        <taxon>Pseudomonadati</taxon>
        <taxon>Nitrospirota</taxon>
        <taxon>Thermodesulfovibrionia</taxon>
        <taxon>Thermodesulfovibrionales</taxon>
        <taxon>Candidatus Magnetobacteriaceae</taxon>
        <taxon>Candidatus Magnetobacterium</taxon>
    </lineage>
</organism>
<dbReference type="InterPro" id="IPR002850">
    <property type="entry name" value="PIN_toxin-like"/>
</dbReference>
<dbReference type="Proteomes" id="UP000033423">
    <property type="component" value="Unassembled WGS sequence"/>
</dbReference>
<dbReference type="NCBIfam" id="TIGR00305">
    <property type="entry name" value="putative toxin-antitoxin system toxin component, PIN family"/>
    <property type="match status" value="1"/>
</dbReference>
<sequence>MKKIVIDTNVFVSSFFNPKGIPRKIVDLWKNGEVILCVSEEIIGEYVRVLNRFDFIGNNNIKELLRLFNRRQYLIIVRPLDNIYAVINDHSDNKFIECALSAKAAYIVSGDKHLKDLRSYEAIRILSPSEFYNLIITEE</sequence>
<dbReference type="PANTHER" id="PTHR34610:SF3">
    <property type="entry name" value="SSL7007 PROTEIN"/>
    <property type="match status" value="1"/>
</dbReference>
<evidence type="ECO:0000313" key="2">
    <source>
        <dbReference type="EMBL" id="KJU86993.1"/>
    </source>
</evidence>
<dbReference type="InterPro" id="IPR029060">
    <property type="entry name" value="PIN-like_dom_sf"/>
</dbReference>
<dbReference type="Gene3D" id="3.40.50.1010">
    <property type="entry name" value="5'-nuclease"/>
    <property type="match status" value="1"/>
</dbReference>
<protein>
    <submittedName>
        <fullName evidence="2">PilT protein domain-containing protein</fullName>
    </submittedName>
</protein>
<dbReference type="Pfam" id="PF13470">
    <property type="entry name" value="PIN_3"/>
    <property type="match status" value="1"/>
</dbReference>
<dbReference type="PATRIC" id="fig|29290.4.peg.1053"/>
<proteinExistence type="predicted"/>
<keyword evidence="3" id="KW-1185">Reference proteome</keyword>
<dbReference type="SUPFAM" id="SSF88723">
    <property type="entry name" value="PIN domain-like"/>
    <property type="match status" value="1"/>
</dbReference>
<gene>
    <name evidence="2" type="ORF">MBAV_000817</name>
</gene>
<dbReference type="AlphaFoldDB" id="A0A0F3H239"/>
<evidence type="ECO:0000259" key="1">
    <source>
        <dbReference type="SMART" id="SM00670"/>
    </source>
</evidence>
<evidence type="ECO:0000313" key="3">
    <source>
        <dbReference type="Proteomes" id="UP000033423"/>
    </source>
</evidence>
<dbReference type="SMART" id="SM00670">
    <property type="entry name" value="PINc"/>
    <property type="match status" value="1"/>
</dbReference>